<evidence type="ECO:0000313" key="2">
    <source>
        <dbReference type="EMBL" id="CAI2361746.1"/>
    </source>
</evidence>
<name>A0AAD1U4B1_EUPCR</name>
<keyword evidence="3" id="KW-1185">Reference proteome</keyword>
<gene>
    <name evidence="2" type="ORF">ECRASSUSDP1_LOCUS3059</name>
</gene>
<feature type="compositionally biased region" description="Polar residues" evidence="1">
    <location>
        <begin position="1"/>
        <end position="16"/>
    </location>
</feature>
<dbReference type="EMBL" id="CAMPGE010002928">
    <property type="protein sequence ID" value="CAI2361746.1"/>
    <property type="molecule type" value="Genomic_DNA"/>
</dbReference>
<dbReference type="AlphaFoldDB" id="A0AAD1U4B1"/>
<comment type="caution">
    <text evidence="2">The sequence shown here is derived from an EMBL/GenBank/DDBJ whole genome shotgun (WGS) entry which is preliminary data.</text>
</comment>
<organism evidence="2 3">
    <name type="scientific">Euplotes crassus</name>
    <dbReference type="NCBI Taxonomy" id="5936"/>
    <lineage>
        <taxon>Eukaryota</taxon>
        <taxon>Sar</taxon>
        <taxon>Alveolata</taxon>
        <taxon>Ciliophora</taxon>
        <taxon>Intramacronucleata</taxon>
        <taxon>Spirotrichea</taxon>
        <taxon>Hypotrichia</taxon>
        <taxon>Euplotida</taxon>
        <taxon>Euplotidae</taxon>
        <taxon>Moneuplotes</taxon>
    </lineage>
</organism>
<sequence>MDSSCANQDNKASHSAHQLKRDNSSKRSVFKVIKNKPLKQNTSGVIPVTNGTVYDSAYGTNTSVESGKEGKTNIQGLFQLGSIQNLISREKSVKFMQFDPLPNTNITVSQKSKCVKVQEKRKTKLNKILRQKIRRPKINGHASPTLMSNNKLVFDPDFITEMSFRKLKKLKKLSVQRIADFKARGSNSIKRSTVNYKLGSRFLIDDTLEKPTKSPSHSKLQSNNLNQKFKQSDNIALLISQLKRDLNLNDSSLKNSNRGCQNKSSKKLKNIRIEARKSGTNDLVPKILISTNDAVSKFFDNDPCEVVGRNSLLRTTGTQNSDIKDILQKKKSVDIIINNAEKNLKKRNFESSLKNKNPAPNSVKNSTSKCQLISVVQNHQIGITSRNNSKYCVLPSVPALKSNNRKSQSSFPENTSMKNNIGAEETYVIKKVFDTSNILTFVQPKRSYKKPLVNMRTPTHLFTKFEKYKKDNNFSKNGKETKVANEYKTKNNKNNNSAPKFVVGGTKKRVEIKMPF</sequence>
<accession>A0AAD1U4B1</accession>
<reference evidence="2" key="1">
    <citation type="submission" date="2023-07" db="EMBL/GenBank/DDBJ databases">
        <authorList>
            <consortium name="AG Swart"/>
            <person name="Singh M."/>
            <person name="Singh A."/>
            <person name="Seah K."/>
            <person name="Emmerich C."/>
        </authorList>
    </citation>
    <scope>NUCLEOTIDE SEQUENCE</scope>
    <source>
        <strain evidence="2">DP1</strain>
    </source>
</reference>
<feature type="region of interest" description="Disordered" evidence="1">
    <location>
        <begin position="1"/>
        <end position="27"/>
    </location>
</feature>
<evidence type="ECO:0000313" key="3">
    <source>
        <dbReference type="Proteomes" id="UP001295684"/>
    </source>
</evidence>
<dbReference type="Proteomes" id="UP001295684">
    <property type="component" value="Unassembled WGS sequence"/>
</dbReference>
<evidence type="ECO:0000256" key="1">
    <source>
        <dbReference type="SAM" id="MobiDB-lite"/>
    </source>
</evidence>
<protein>
    <submittedName>
        <fullName evidence="2">Uncharacterized protein</fullName>
    </submittedName>
</protein>
<proteinExistence type="predicted"/>